<dbReference type="EMBL" id="JAUEPP010000002">
    <property type="protein sequence ID" value="KAK3350925.1"/>
    <property type="molecule type" value="Genomic_DNA"/>
</dbReference>
<reference evidence="1" key="2">
    <citation type="submission" date="2023-06" db="EMBL/GenBank/DDBJ databases">
        <authorList>
            <consortium name="Lawrence Berkeley National Laboratory"/>
            <person name="Haridas S."/>
            <person name="Hensen N."/>
            <person name="Bonometti L."/>
            <person name="Westerberg I."/>
            <person name="Brannstrom I.O."/>
            <person name="Guillou S."/>
            <person name="Cros-Aarteil S."/>
            <person name="Calhoun S."/>
            <person name="Kuo A."/>
            <person name="Mondo S."/>
            <person name="Pangilinan J."/>
            <person name="Riley R."/>
            <person name="Labutti K."/>
            <person name="Andreopoulos B."/>
            <person name="Lipzen A."/>
            <person name="Chen C."/>
            <person name="Yanf M."/>
            <person name="Daum C."/>
            <person name="Ng V."/>
            <person name="Clum A."/>
            <person name="Steindorff A."/>
            <person name="Ohm R."/>
            <person name="Martin F."/>
            <person name="Silar P."/>
            <person name="Natvig D."/>
            <person name="Lalanne C."/>
            <person name="Gautier V."/>
            <person name="Ament-Velasquez S.L."/>
            <person name="Kruys A."/>
            <person name="Hutchinson M.I."/>
            <person name="Powell A.J."/>
            <person name="Barry K."/>
            <person name="Miller A.N."/>
            <person name="Grigoriev I.V."/>
            <person name="Debuchy R."/>
            <person name="Gladieux P."/>
            <person name="Thoren M.H."/>
            <person name="Johannesson H."/>
        </authorList>
    </citation>
    <scope>NUCLEOTIDE SEQUENCE</scope>
    <source>
        <strain evidence="1">CBS 560.94</strain>
    </source>
</reference>
<evidence type="ECO:0000313" key="2">
    <source>
        <dbReference type="Proteomes" id="UP001278500"/>
    </source>
</evidence>
<dbReference type="GeneID" id="87863443"/>
<name>A0AAE0JJQ2_9PEZI</name>
<dbReference type="Proteomes" id="UP001278500">
    <property type="component" value="Unassembled WGS sequence"/>
</dbReference>
<comment type="caution">
    <text evidence="1">The sequence shown here is derived from an EMBL/GenBank/DDBJ whole genome shotgun (WGS) entry which is preliminary data.</text>
</comment>
<protein>
    <submittedName>
        <fullName evidence="1">Uncharacterized protein</fullName>
    </submittedName>
</protein>
<proteinExistence type="predicted"/>
<reference evidence="1" key="1">
    <citation type="journal article" date="2023" name="Mol. Phylogenet. Evol.">
        <title>Genome-scale phylogeny and comparative genomics of the fungal order Sordariales.</title>
        <authorList>
            <person name="Hensen N."/>
            <person name="Bonometti L."/>
            <person name="Westerberg I."/>
            <person name="Brannstrom I.O."/>
            <person name="Guillou S."/>
            <person name="Cros-Aarteil S."/>
            <person name="Calhoun S."/>
            <person name="Haridas S."/>
            <person name="Kuo A."/>
            <person name="Mondo S."/>
            <person name="Pangilinan J."/>
            <person name="Riley R."/>
            <person name="LaButti K."/>
            <person name="Andreopoulos B."/>
            <person name="Lipzen A."/>
            <person name="Chen C."/>
            <person name="Yan M."/>
            <person name="Daum C."/>
            <person name="Ng V."/>
            <person name="Clum A."/>
            <person name="Steindorff A."/>
            <person name="Ohm R.A."/>
            <person name="Martin F."/>
            <person name="Silar P."/>
            <person name="Natvig D.O."/>
            <person name="Lalanne C."/>
            <person name="Gautier V."/>
            <person name="Ament-Velasquez S.L."/>
            <person name="Kruys A."/>
            <person name="Hutchinson M.I."/>
            <person name="Powell A.J."/>
            <person name="Barry K."/>
            <person name="Miller A.N."/>
            <person name="Grigoriev I.V."/>
            <person name="Debuchy R."/>
            <person name="Gladieux P."/>
            <person name="Hiltunen Thoren M."/>
            <person name="Johannesson H."/>
        </authorList>
    </citation>
    <scope>NUCLEOTIDE SEQUENCE</scope>
    <source>
        <strain evidence="1">CBS 560.94</strain>
    </source>
</reference>
<evidence type="ECO:0000313" key="1">
    <source>
        <dbReference type="EMBL" id="KAK3350925.1"/>
    </source>
</evidence>
<organism evidence="1 2">
    <name type="scientific">Neurospora tetraspora</name>
    <dbReference type="NCBI Taxonomy" id="94610"/>
    <lineage>
        <taxon>Eukaryota</taxon>
        <taxon>Fungi</taxon>
        <taxon>Dikarya</taxon>
        <taxon>Ascomycota</taxon>
        <taxon>Pezizomycotina</taxon>
        <taxon>Sordariomycetes</taxon>
        <taxon>Sordariomycetidae</taxon>
        <taxon>Sordariales</taxon>
        <taxon>Sordariaceae</taxon>
        <taxon>Neurospora</taxon>
    </lineage>
</organism>
<dbReference type="AlphaFoldDB" id="A0AAE0JJQ2"/>
<keyword evidence="2" id="KW-1185">Reference proteome</keyword>
<sequence>MALVDPRETRFTGLETWDGRLAGLQCHIRWVRAIRHPQRSRRDGHKEALGIPAGLSRNYAPRNVEGAIHILKTEQMPQHSSRVREAVGMGRQDVLNRGSVFSREMKVGV</sequence>
<gene>
    <name evidence="1" type="ORF">B0H65DRAFT_456397</name>
</gene>
<accession>A0AAE0JJQ2</accession>
<dbReference type="RefSeq" id="XP_062684220.1">
    <property type="nucleotide sequence ID" value="XM_062826289.1"/>
</dbReference>